<reference evidence="2 3" key="1">
    <citation type="journal article" date="2006" name="Science">
        <title>Phytophthora genome sequences uncover evolutionary origins and mechanisms of pathogenesis.</title>
        <authorList>
            <person name="Tyler B.M."/>
            <person name="Tripathy S."/>
            <person name="Zhang X."/>
            <person name="Dehal P."/>
            <person name="Jiang R.H."/>
            <person name="Aerts A."/>
            <person name="Arredondo F.D."/>
            <person name="Baxter L."/>
            <person name="Bensasson D."/>
            <person name="Beynon J.L."/>
            <person name="Chapman J."/>
            <person name="Damasceno C.M."/>
            <person name="Dorrance A.E."/>
            <person name="Dou D."/>
            <person name="Dickerman A.W."/>
            <person name="Dubchak I.L."/>
            <person name="Garbelotto M."/>
            <person name="Gijzen M."/>
            <person name="Gordon S.G."/>
            <person name="Govers F."/>
            <person name="Grunwald N.J."/>
            <person name="Huang W."/>
            <person name="Ivors K.L."/>
            <person name="Jones R.W."/>
            <person name="Kamoun S."/>
            <person name="Krampis K."/>
            <person name="Lamour K.H."/>
            <person name="Lee M.K."/>
            <person name="McDonald W.H."/>
            <person name="Medina M."/>
            <person name="Meijer H.J."/>
            <person name="Nordberg E.K."/>
            <person name="Maclean D.J."/>
            <person name="Ospina-Giraldo M.D."/>
            <person name="Morris P.F."/>
            <person name="Phuntumart V."/>
            <person name="Putnam N.H."/>
            <person name="Rash S."/>
            <person name="Rose J.K."/>
            <person name="Sakihama Y."/>
            <person name="Salamov A.A."/>
            <person name="Savidor A."/>
            <person name="Scheuring C.F."/>
            <person name="Smith B.M."/>
            <person name="Sobral B.W."/>
            <person name="Terry A."/>
            <person name="Torto-Alalibo T.A."/>
            <person name="Win J."/>
            <person name="Xu Z."/>
            <person name="Zhang H."/>
            <person name="Grigoriev I.V."/>
            <person name="Rokhsar D.S."/>
            <person name="Boore J.L."/>
        </authorList>
    </citation>
    <scope>NUCLEOTIDE SEQUENCE [LARGE SCALE GENOMIC DNA]</scope>
    <source>
        <strain evidence="2 3">P6497</strain>
    </source>
</reference>
<dbReference type="Proteomes" id="UP000002640">
    <property type="component" value="Unassembled WGS sequence"/>
</dbReference>
<evidence type="ECO:0000313" key="3">
    <source>
        <dbReference type="Proteomes" id="UP000002640"/>
    </source>
</evidence>
<dbReference type="EMBL" id="JH159156">
    <property type="protein sequence ID" value="EGZ13025.1"/>
    <property type="molecule type" value="Genomic_DNA"/>
</dbReference>
<keyword evidence="1" id="KW-0472">Membrane</keyword>
<dbReference type="RefSeq" id="XP_009530454.1">
    <property type="nucleotide sequence ID" value="XM_009532159.1"/>
</dbReference>
<keyword evidence="3" id="KW-1185">Reference proteome</keyword>
<sequence length="141" mass="15294">VLILTIGLNTFKANPGLAHELKLHFHVLATEAIIAVIYPAFSSVFLRASSTNRAGLVLLLPLIKLVMKNIVAWASSHVEDCIPVIAVFSIEVFNALYVATCMQATKSTLATIVIISVDVLSGILAFRSLLGRTRALQEQHE</sequence>
<keyword evidence="1" id="KW-0812">Transmembrane</keyword>
<dbReference type="InParanoid" id="G4ZSC9"/>
<evidence type="ECO:0000313" key="2">
    <source>
        <dbReference type="EMBL" id="EGZ13025.1"/>
    </source>
</evidence>
<feature type="transmembrane region" description="Helical" evidence="1">
    <location>
        <begin position="23"/>
        <end position="44"/>
    </location>
</feature>
<dbReference type="KEGG" id="psoj:PHYSODRAFT_458816"/>
<organism evidence="2 3">
    <name type="scientific">Phytophthora sojae (strain P6497)</name>
    <name type="common">Soybean stem and root rot agent</name>
    <name type="synonym">Phytophthora megasperma f. sp. glycines</name>
    <dbReference type="NCBI Taxonomy" id="1094619"/>
    <lineage>
        <taxon>Eukaryota</taxon>
        <taxon>Sar</taxon>
        <taxon>Stramenopiles</taxon>
        <taxon>Oomycota</taxon>
        <taxon>Peronosporomycetes</taxon>
        <taxon>Peronosporales</taxon>
        <taxon>Peronosporaceae</taxon>
        <taxon>Phytophthora</taxon>
    </lineage>
</organism>
<name>G4ZSC9_PHYSP</name>
<feature type="non-terminal residue" evidence="2">
    <location>
        <position position="1"/>
    </location>
</feature>
<evidence type="ECO:0000256" key="1">
    <source>
        <dbReference type="SAM" id="Phobius"/>
    </source>
</evidence>
<feature type="transmembrane region" description="Helical" evidence="1">
    <location>
        <begin position="109"/>
        <end position="130"/>
    </location>
</feature>
<dbReference type="AlphaFoldDB" id="G4ZSC9"/>
<feature type="non-terminal residue" evidence="2">
    <location>
        <position position="141"/>
    </location>
</feature>
<feature type="transmembrane region" description="Helical" evidence="1">
    <location>
        <begin position="56"/>
        <end position="76"/>
    </location>
</feature>
<protein>
    <submittedName>
        <fullName evidence="2">Uncharacterized protein</fullName>
    </submittedName>
</protein>
<proteinExistence type="predicted"/>
<keyword evidence="1" id="KW-1133">Transmembrane helix</keyword>
<gene>
    <name evidence="2" type="ORF">PHYSODRAFT_458816</name>
</gene>
<dbReference type="GeneID" id="20653167"/>
<accession>G4ZSC9</accession>